<feature type="topological domain" description="Cytoplasmic" evidence="8">
    <location>
        <begin position="23"/>
        <end position="564"/>
    </location>
</feature>
<dbReference type="OrthoDB" id="1654473at2"/>
<feature type="coiled-coil region" evidence="8">
    <location>
        <begin position="377"/>
        <end position="411"/>
    </location>
</feature>
<evidence type="ECO:0000256" key="5">
    <source>
        <dbReference type="ARBA" id="ARBA00023136"/>
    </source>
</evidence>
<keyword evidence="1 8" id="KW-0132">Cell division</keyword>
<accession>A0A4Z0GRK7</accession>
<dbReference type="EMBL" id="SRJD01000004">
    <property type="protein sequence ID" value="TGA99238.1"/>
    <property type="molecule type" value="Genomic_DNA"/>
</dbReference>
<evidence type="ECO:0000256" key="8">
    <source>
        <dbReference type="HAMAP-Rule" id="MF_00728"/>
    </source>
</evidence>
<keyword evidence="6 8" id="KW-0717">Septation</keyword>
<organism evidence="9 10">
    <name type="scientific">Sporolactobacillus shoreae</name>
    <dbReference type="NCBI Taxonomy" id="1465501"/>
    <lineage>
        <taxon>Bacteria</taxon>
        <taxon>Bacillati</taxon>
        <taxon>Bacillota</taxon>
        <taxon>Bacilli</taxon>
        <taxon>Bacillales</taxon>
        <taxon>Sporolactobacillaceae</taxon>
        <taxon>Sporolactobacillus</taxon>
    </lineage>
</organism>
<gene>
    <name evidence="8 9" type="primary">ezrA</name>
    <name evidence="9" type="ORF">E4665_05520</name>
</gene>
<proteinExistence type="inferred from homology"/>
<sequence>MLYLVIGLILLIILIIAYSTWRRRKTYGEIDRTDARRTEMANRPLANELAKVKELKMAGETEKNFEKWRSDWDGIVTADLPSIEESLFEAEELTDKYRFKKAEHLIKDLNEKMDKIDLKINEILKELNTVIESESKNREDITPIKESYHRIKKLMITRRSQFREALPLLEEKVKQIDGQYQKYSDETDSGNYIEARDVLLRVKTAIDTVDKEIERVPDLYEDIRQTIPDQLRELRQGKAEMEEQGYSLEHLQIDTQLEETDKQLQVLEEAVGRLELDQTGEGLKGIHDQLDWLYGQLEKEVSSRKQVIELAPEVEAKLGSVGEQLQEVSTATESFRESYHINEEDLNAQREIGRTYQKLKKGYYEADDLLKKHTEAFSEALEQLKAIRTDIENVESLTAEFDEKIKTLRKDETAARETIRKLRHSLFETGRMIRQSNIPGVPQSFAAAMDQAGEHLKFVDEKLDEKPLNMANVQEALNDAAKDTEDVRDQAQTLVDTASLAEEMIRYGNRYRSTDPQIDSQLKEAEKLFRNYDYRASAETAVKAVERKEPKIMKRFDLYQEHQA</sequence>
<feature type="coiled-coil region" evidence="8">
    <location>
        <begin position="99"/>
        <end position="126"/>
    </location>
</feature>
<evidence type="ECO:0000313" key="9">
    <source>
        <dbReference type="EMBL" id="TGA99238.1"/>
    </source>
</evidence>
<evidence type="ECO:0000256" key="6">
    <source>
        <dbReference type="ARBA" id="ARBA00023210"/>
    </source>
</evidence>
<evidence type="ECO:0000256" key="7">
    <source>
        <dbReference type="ARBA" id="ARBA00023306"/>
    </source>
</evidence>
<dbReference type="AlphaFoldDB" id="A0A4Z0GRK7"/>
<keyword evidence="8" id="KW-1003">Cell membrane</keyword>
<dbReference type="Pfam" id="PF06160">
    <property type="entry name" value="EzrA"/>
    <property type="match status" value="1"/>
</dbReference>
<comment type="caution">
    <text evidence="9">The sequence shown here is derived from an EMBL/GenBank/DDBJ whole genome shotgun (WGS) entry which is preliminary data.</text>
</comment>
<evidence type="ECO:0000256" key="4">
    <source>
        <dbReference type="ARBA" id="ARBA00023054"/>
    </source>
</evidence>
<dbReference type="GO" id="GO:0005886">
    <property type="term" value="C:plasma membrane"/>
    <property type="evidence" value="ECO:0007669"/>
    <property type="project" value="UniProtKB-SubCell"/>
</dbReference>
<keyword evidence="2 8" id="KW-0812">Transmembrane</keyword>
<dbReference type="HAMAP" id="MF_00728">
    <property type="entry name" value="EzrA"/>
    <property type="match status" value="1"/>
</dbReference>
<dbReference type="NCBIfam" id="NF003413">
    <property type="entry name" value="PRK04778.1-7"/>
    <property type="match status" value="1"/>
</dbReference>
<dbReference type="GO" id="GO:0005940">
    <property type="term" value="C:septin ring"/>
    <property type="evidence" value="ECO:0007669"/>
    <property type="project" value="InterPro"/>
</dbReference>
<keyword evidence="4 8" id="KW-0175">Coiled coil</keyword>
<keyword evidence="10" id="KW-1185">Reference proteome</keyword>
<keyword evidence="7 8" id="KW-0131">Cell cycle</keyword>
<keyword evidence="5 8" id="KW-0472">Membrane</keyword>
<comment type="subcellular location">
    <subcellularLocation>
        <location evidence="8">Cell membrane</location>
        <topology evidence="8">Single-pass membrane protein</topology>
    </subcellularLocation>
    <text evidence="8">Colocalized with FtsZ to the nascent septal site.</text>
</comment>
<keyword evidence="3 8" id="KW-1133">Transmembrane helix</keyword>
<protein>
    <recommendedName>
        <fullName evidence="8">Septation ring formation regulator EzrA</fullName>
    </recommendedName>
</protein>
<name>A0A4Z0GRK7_9BACL</name>
<reference evidence="9 10" key="1">
    <citation type="journal article" date="2015" name="Int. J. Syst. Evol. Microbiol.">
        <title>Sporolactobacillus shoreae sp. nov. and Sporolactobacillus spathodeae sp. nov., two spore-forming lactic acid bacteria isolated from tree barks in Thailand.</title>
        <authorList>
            <person name="Thamacharoensuk T."/>
            <person name="Kitahara M."/>
            <person name="Ohkuma M."/>
            <person name="Thongchul N."/>
            <person name="Tanasupawat S."/>
        </authorList>
    </citation>
    <scope>NUCLEOTIDE SEQUENCE [LARGE SCALE GENOMIC DNA]</scope>
    <source>
        <strain evidence="9 10">BK92</strain>
    </source>
</reference>
<dbReference type="Proteomes" id="UP000298347">
    <property type="component" value="Unassembled WGS sequence"/>
</dbReference>
<feature type="topological domain" description="Extracellular" evidence="8">
    <location>
        <begin position="1"/>
        <end position="3"/>
    </location>
</feature>
<evidence type="ECO:0000256" key="3">
    <source>
        <dbReference type="ARBA" id="ARBA00022989"/>
    </source>
</evidence>
<comment type="function">
    <text evidence="8">Negative regulator of FtsZ ring formation; modulates the frequency and position of FtsZ ring formation. Inhibits FtsZ ring formation at polar sites. Interacts either with FtsZ or with one of its binding partners to promote depolymerization.</text>
</comment>
<dbReference type="GO" id="GO:0000917">
    <property type="term" value="P:division septum assembly"/>
    <property type="evidence" value="ECO:0007669"/>
    <property type="project" value="UniProtKB-KW"/>
</dbReference>
<dbReference type="RefSeq" id="WP_135347793.1">
    <property type="nucleotide sequence ID" value="NZ_SRJD01000004.1"/>
</dbReference>
<evidence type="ECO:0000256" key="1">
    <source>
        <dbReference type="ARBA" id="ARBA00022618"/>
    </source>
</evidence>
<evidence type="ECO:0000256" key="2">
    <source>
        <dbReference type="ARBA" id="ARBA00022692"/>
    </source>
</evidence>
<comment type="similarity">
    <text evidence="8">Belongs to the EzrA family.</text>
</comment>
<dbReference type="GO" id="GO:0000921">
    <property type="term" value="P:septin ring assembly"/>
    <property type="evidence" value="ECO:0007669"/>
    <property type="project" value="InterPro"/>
</dbReference>
<evidence type="ECO:0000313" key="10">
    <source>
        <dbReference type="Proteomes" id="UP000298347"/>
    </source>
</evidence>
<dbReference type="InterPro" id="IPR010379">
    <property type="entry name" value="EzrA"/>
</dbReference>